<dbReference type="RefSeq" id="XP_026494274.2">
    <property type="nucleotide sequence ID" value="XM_026638489.2"/>
</dbReference>
<feature type="compositionally biased region" description="Basic and acidic residues" evidence="7">
    <location>
        <begin position="299"/>
        <end position="310"/>
    </location>
</feature>
<evidence type="ECO:0000256" key="7">
    <source>
        <dbReference type="SAM" id="MobiDB-lite"/>
    </source>
</evidence>
<comment type="cofactor">
    <cofactor evidence="6">
        <name>Mg(2+)</name>
        <dbReference type="ChEBI" id="CHEBI:18420"/>
    </cofactor>
    <text evidence="6">Binds 1 Mg(2+) ion per subunit.</text>
</comment>
<feature type="compositionally biased region" description="Basic and acidic residues" evidence="7">
    <location>
        <begin position="278"/>
        <end position="290"/>
    </location>
</feature>
<comment type="subunit">
    <text evidence="6">Monomer.</text>
</comment>
<keyword evidence="6" id="KW-0539">Nucleus</keyword>
<dbReference type="GO" id="GO:0043874">
    <property type="term" value="F:acireductone synthase activity"/>
    <property type="evidence" value="ECO:0007669"/>
    <property type="project" value="UniProtKB-EC"/>
</dbReference>
<dbReference type="UniPathway" id="UPA00904">
    <property type="reaction ID" value="UER00876"/>
</dbReference>
<dbReference type="SUPFAM" id="SSF56784">
    <property type="entry name" value="HAD-like"/>
    <property type="match status" value="1"/>
</dbReference>
<evidence type="ECO:0000256" key="3">
    <source>
        <dbReference type="ARBA" id="ARBA00022801"/>
    </source>
</evidence>
<feature type="compositionally biased region" description="Basic and acidic residues" evidence="7">
    <location>
        <begin position="736"/>
        <end position="768"/>
    </location>
</feature>
<protein>
    <recommendedName>
        <fullName evidence="6">Enolase-phosphatase E1</fullName>
        <ecNumber evidence="6">3.1.3.77</ecNumber>
    </recommendedName>
    <alternativeName>
        <fullName evidence="6">2,3-diketo-5-methylthio-1-phosphopentane phosphatase</fullName>
    </alternativeName>
</protein>
<gene>
    <name evidence="9" type="primary">LOC113399371</name>
</gene>
<feature type="binding site" evidence="6">
    <location>
        <position position="23"/>
    </location>
    <ligand>
        <name>Mg(2+)</name>
        <dbReference type="ChEBI" id="CHEBI:18420"/>
    </ligand>
</feature>
<dbReference type="OrthoDB" id="272500at2759"/>
<dbReference type="Gene3D" id="1.10.720.60">
    <property type="match status" value="1"/>
</dbReference>
<sequence length="775" mass="85950">MANENKEIGDIVKKCKILLLDIEGTTTSISFVKDKLFPYAEENVKQFLESEWENGDVKEAVSALRKLALEDKEKSVEGLVPIPGEDASKEDQIEGLVKNVKWQMSSDRKVGPLKQLQGLIWKQGYDKGDIKGHVYDDVSSALEQWHSVDGQKIYIYSSGSVQAQKLLFGQSLAGDLLKYIDGHFDTAVGAKQESASYTSIVEKVGCNATDILFLTDIDKEAEAAKSAGLCVALVSREGNAPLSAEATEAFAVIHSFTQLSVSNKRKTDPQDEQPAKVPKTDVSYDVKTEAETAANESAIKNKEKEEPEKMDVEEESQPVKDATKEEKIKDEPMPVIIEEVTNDVDASGSKPIVTEVKEDKVEKKEESEKMETDSIEKVEESKDKTQKTEKIEKDKTEPKATTKEAKESIAPEEKTDNEKSDVPKVNSEENKDEKTTPIAKEATSTIITEIEEISDKENIGDMAEIVDDIEPVVEEPNAAEDIEDLQNVGEVLEKECDEILSKVQDVTNLDNIPLKPLLNPIVEESMETENLDSNDIVERILESEIELEMKQQDENNKKLNEDTKVPTKEDSIINNDKKDEKTEAVEENKEKTESSETKENKASSSETSCDSDEKVVESNVEIEITPEKTETKSSPQEKEPIKDADEKLKPVIEKSVESSLEDKSSDVKVAETQVDAVKAEEKSKESTTDESQVNGKTNGEADKVNQNGDASNDEELSSRLSVENVKEVNGSNGDSMKTENGQESKKLEPEVSDIKVKTVTTEEKRTELIEQPTEA</sequence>
<dbReference type="EC" id="3.1.3.77" evidence="6"/>
<name>A0A8B8IB53_VANTA</name>
<dbReference type="HAMAP" id="MF_03117">
    <property type="entry name" value="Salvage_MtnC_euk"/>
    <property type="match status" value="1"/>
</dbReference>
<evidence type="ECO:0000256" key="2">
    <source>
        <dbReference type="ARBA" id="ARBA00022723"/>
    </source>
</evidence>
<dbReference type="InterPro" id="IPR006439">
    <property type="entry name" value="HAD-SF_hydro_IA"/>
</dbReference>
<feature type="binding site" evidence="6">
    <location>
        <begin position="157"/>
        <end position="158"/>
    </location>
    <ligand>
        <name>substrate</name>
    </ligand>
</feature>
<keyword evidence="5 6" id="KW-0486">Methionine biosynthesis</keyword>
<evidence type="ECO:0000256" key="5">
    <source>
        <dbReference type="ARBA" id="ARBA00023167"/>
    </source>
</evidence>
<dbReference type="InterPro" id="IPR027511">
    <property type="entry name" value="ENOPH1_eukaryotes"/>
</dbReference>
<evidence type="ECO:0000313" key="8">
    <source>
        <dbReference type="Proteomes" id="UP001652626"/>
    </source>
</evidence>
<keyword evidence="3 6" id="KW-0378">Hydrolase</keyword>
<dbReference type="NCBIfam" id="TIGR01691">
    <property type="entry name" value="enolase-ppase"/>
    <property type="match status" value="1"/>
</dbReference>
<comment type="subcellular location">
    <subcellularLocation>
        <location evidence="6">Cytoplasm</location>
    </subcellularLocation>
    <subcellularLocation>
        <location evidence="6">Nucleus</location>
    </subcellularLocation>
</comment>
<keyword evidence="8" id="KW-1185">Reference proteome</keyword>
<dbReference type="InterPro" id="IPR023943">
    <property type="entry name" value="Enolase-ppase_E1"/>
</dbReference>
<keyword evidence="6" id="KW-0963">Cytoplasm</keyword>
<dbReference type="OMA" id="VESHQHE"/>
<feature type="region of interest" description="Disordered" evidence="7">
    <location>
        <begin position="548"/>
        <end position="775"/>
    </location>
</feature>
<feature type="binding site" evidence="6">
    <location>
        <position position="21"/>
    </location>
    <ligand>
        <name>Mg(2+)</name>
        <dbReference type="ChEBI" id="CHEBI:18420"/>
    </ligand>
</feature>
<comment type="pathway">
    <text evidence="6">Amino-acid biosynthesis; L-methionine biosynthesis via salvage pathway; L-methionine from S-methyl-5-thio-alpha-D-ribose 1-phosphate: step 3/6.</text>
</comment>
<dbReference type="SFLD" id="SFLDG01129">
    <property type="entry name" value="C1.5:_HAD__Beta-PGM__Phosphata"/>
    <property type="match status" value="1"/>
</dbReference>
<dbReference type="GO" id="GO:0005634">
    <property type="term" value="C:nucleus"/>
    <property type="evidence" value="ECO:0007669"/>
    <property type="project" value="UniProtKB-SubCell"/>
</dbReference>
<comment type="function">
    <text evidence="6">Bifunctional enzyme that catalyzes the enolization of 2,3-diketo-5-methylthiopentyl-1-phosphate (DK-MTP-1-P) into the intermediate 2-hydroxy-3-keto-5-methylthiopentenyl-1-phosphate (HK-MTPenyl-1-P), which is then dephosphorylated to form the acireductone 1,2-dihydroxy-3-keto-5-methylthiopentene (DHK-MTPene).</text>
</comment>
<dbReference type="SFLD" id="SFLDS00003">
    <property type="entry name" value="Haloacid_Dehalogenase"/>
    <property type="match status" value="1"/>
</dbReference>
<accession>A0A8B8IB53</accession>
<feature type="binding site" evidence="6">
    <location>
        <position position="216"/>
    </location>
    <ligand>
        <name>Mg(2+)</name>
        <dbReference type="ChEBI" id="CHEBI:18420"/>
    </ligand>
</feature>
<comment type="catalytic activity">
    <reaction evidence="6">
        <text>5-methylsulfanyl-2,3-dioxopentyl phosphate + H2O = 1,2-dihydroxy-5-(methylsulfanyl)pent-1-en-3-one + phosphate</text>
        <dbReference type="Rhea" id="RHEA:21700"/>
        <dbReference type="ChEBI" id="CHEBI:15377"/>
        <dbReference type="ChEBI" id="CHEBI:43474"/>
        <dbReference type="ChEBI" id="CHEBI:49252"/>
        <dbReference type="ChEBI" id="CHEBI:58828"/>
        <dbReference type="EC" id="3.1.3.77"/>
    </reaction>
</comment>
<evidence type="ECO:0000256" key="4">
    <source>
        <dbReference type="ARBA" id="ARBA00022842"/>
    </source>
</evidence>
<evidence type="ECO:0000256" key="1">
    <source>
        <dbReference type="ARBA" id="ARBA00022605"/>
    </source>
</evidence>
<dbReference type="SFLD" id="SFLDF00044">
    <property type="entry name" value="enolase-phosphatase"/>
    <property type="match status" value="1"/>
</dbReference>
<dbReference type="NCBIfam" id="TIGR01549">
    <property type="entry name" value="HAD-SF-IA-v1"/>
    <property type="match status" value="1"/>
</dbReference>
<comment type="similarity">
    <text evidence="6">Belongs to the HAD-like hydrolase superfamily. MasA/MtnC family.</text>
</comment>
<dbReference type="PANTHER" id="PTHR20371">
    <property type="entry name" value="ENOLASE-PHOSPHATASE E1"/>
    <property type="match status" value="1"/>
</dbReference>
<feature type="compositionally biased region" description="Basic and acidic residues" evidence="7">
    <location>
        <begin position="677"/>
        <end position="687"/>
    </location>
</feature>
<dbReference type="Gene3D" id="3.40.50.1000">
    <property type="entry name" value="HAD superfamily/HAD-like"/>
    <property type="match status" value="1"/>
</dbReference>
<dbReference type="CDD" id="cd01629">
    <property type="entry name" value="HAD_EP"/>
    <property type="match status" value="1"/>
</dbReference>
<dbReference type="Pfam" id="PF00702">
    <property type="entry name" value="Hydrolase"/>
    <property type="match status" value="1"/>
</dbReference>
<dbReference type="GeneID" id="113399371"/>
<evidence type="ECO:0000256" key="6">
    <source>
        <dbReference type="HAMAP-Rule" id="MF_03117"/>
    </source>
</evidence>
<dbReference type="GO" id="GO:0005737">
    <property type="term" value="C:cytoplasm"/>
    <property type="evidence" value="ECO:0007669"/>
    <property type="project" value="UniProtKB-SubCell"/>
</dbReference>
<reference evidence="9" key="1">
    <citation type="submission" date="2025-08" db="UniProtKB">
        <authorList>
            <consortium name="RefSeq"/>
        </authorList>
    </citation>
    <scope>IDENTIFICATION</scope>
    <source>
        <tissue evidence="9">Whole body</tissue>
    </source>
</reference>
<feature type="compositionally biased region" description="Basic and acidic residues" evidence="7">
    <location>
        <begin position="625"/>
        <end position="669"/>
    </location>
</feature>
<feature type="region of interest" description="Disordered" evidence="7">
    <location>
        <begin position="261"/>
        <end position="445"/>
    </location>
</feature>
<feature type="compositionally biased region" description="Basic and acidic residues" evidence="7">
    <location>
        <begin position="355"/>
        <end position="435"/>
    </location>
</feature>
<organism evidence="8 9">
    <name type="scientific">Vanessa tameamea</name>
    <name type="common">Kamehameha butterfly</name>
    <dbReference type="NCBI Taxonomy" id="334116"/>
    <lineage>
        <taxon>Eukaryota</taxon>
        <taxon>Metazoa</taxon>
        <taxon>Ecdysozoa</taxon>
        <taxon>Arthropoda</taxon>
        <taxon>Hexapoda</taxon>
        <taxon>Insecta</taxon>
        <taxon>Pterygota</taxon>
        <taxon>Neoptera</taxon>
        <taxon>Endopterygota</taxon>
        <taxon>Lepidoptera</taxon>
        <taxon>Glossata</taxon>
        <taxon>Ditrysia</taxon>
        <taxon>Papilionoidea</taxon>
        <taxon>Nymphalidae</taxon>
        <taxon>Nymphalinae</taxon>
        <taxon>Vanessa</taxon>
    </lineage>
</organism>
<dbReference type="InterPro" id="IPR036412">
    <property type="entry name" value="HAD-like_sf"/>
</dbReference>
<dbReference type="GO" id="GO:0000287">
    <property type="term" value="F:magnesium ion binding"/>
    <property type="evidence" value="ECO:0007669"/>
    <property type="project" value="UniProtKB-UniRule"/>
</dbReference>
<keyword evidence="1 6" id="KW-0028">Amino-acid biosynthesis</keyword>
<comment type="pathway">
    <text evidence="6">Amino-acid biosynthesis; L-methionine biosynthesis via salvage pathway; L-methionine from S-methyl-5-thio-alpha-D-ribose 1-phosphate: step 4/6.</text>
</comment>
<dbReference type="SFLD" id="SFLDG01133">
    <property type="entry name" value="C1.5.4:_Enolase-phosphatase_Li"/>
    <property type="match status" value="1"/>
</dbReference>
<dbReference type="Proteomes" id="UP001652626">
    <property type="component" value="Chromosome 19"/>
</dbReference>
<keyword evidence="4 6" id="KW-0460">Magnesium</keyword>
<evidence type="ECO:0000313" key="9">
    <source>
        <dbReference type="RefSeq" id="XP_026494274.2"/>
    </source>
</evidence>
<proteinExistence type="inferred from homology"/>
<feature type="compositionally biased region" description="Basic and acidic residues" evidence="7">
    <location>
        <begin position="317"/>
        <end position="332"/>
    </location>
</feature>
<dbReference type="AlphaFoldDB" id="A0A8B8IB53"/>
<dbReference type="GO" id="GO:0019509">
    <property type="term" value="P:L-methionine salvage from methylthioadenosine"/>
    <property type="evidence" value="ECO:0007669"/>
    <property type="project" value="UniProtKB-UniRule"/>
</dbReference>
<feature type="binding site" evidence="6">
    <location>
        <position position="191"/>
    </location>
    <ligand>
        <name>substrate</name>
    </ligand>
</feature>
<dbReference type="PANTHER" id="PTHR20371:SF1">
    <property type="entry name" value="ENOLASE-PHOSPHATASE E1"/>
    <property type="match status" value="1"/>
</dbReference>
<feature type="compositionally biased region" description="Basic and acidic residues" evidence="7">
    <location>
        <begin position="548"/>
        <end position="601"/>
    </location>
</feature>
<keyword evidence="2 6" id="KW-0479">Metal-binding</keyword>
<dbReference type="InterPro" id="IPR023214">
    <property type="entry name" value="HAD_sf"/>
</dbReference>